<evidence type="ECO:0000313" key="2">
    <source>
        <dbReference type="Proteomes" id="UP000051952"/>
    </source>
</evidence>
<name>A0A0S4J4V9_BODSA</name>
<dbReference type="VEuPathDB" id="TriTrypDB:BSAL_84090"/>
<dbReference type="EMBL" id="CYKH01000958">
    <property type="protein sequence ID" value="CUG72891.1"/>
    <property type="molecule type" value="Genomic_DNA"/>
</dbReference>
<accession>A0A0S4J4V9</accession>
<evidence type="ECO:0000313" key="1">
    <source>
        <dbReference type="EMBL" id="CUG72891.1"/>
    </source>
</evidence>
<gene>
    <name evidence="1" type="ORF">BSAL_84090</name>
</gene>
<reference evidence="2" key="1">
    <citation type="submission" date="2015-09" db="EMBL/GenBank/DDBJ databases">
        <authorList>
            <consortium name="Pathogen Informatics"/>
        </authorList>
    </citation>
    <scope>NUCLEOTIDE SEQUENCE [LARGE SCALE GENOMIC DNA]</scope>
    <source>
        <strain evidence="2">Lake Konstanz</strain>
    </source>
</reference>
<keyword evidence="2" id="KW-1185">Reference proteome</keyword>
<organism evidence="1 2">
    <name type="scientific">Bodo saltans</name>
    <name type="common">Flagellated protozoan</name>
    <dbReference type="NCBI Taxonomy" id="75058"/>
    <lineage>
        <taxon>Eukaryota</taxon>
        <taxon>Discoba</taxon>
        <taxon>Euglenozoa</taxon>
        <taxon>Kinetoplastea</taxon>
        <taxon>Metakinetoplastina</taxon>
        <taxon>Eubodonida</taxon>
        <taxon>Bodonidae</taxon>
        <taxon>Bodo</taxon>
    </lineage>
</organism>
<dbReference type="AlphaFoldDB" id="A0A0S4J4V9"/>
<protein>
    <submittedName>
        <fullName evidence="1">Uncharacterized protein</fullName>
    </submittedName>
</protein>
<sequence>MILYPQLAALKEQLRIKCNQTARSNVSVNVATLPLMFSDGVHPTAKMTHDIGLIAATAVLKLLKVA</sequence>
<dbReference type="Proteomes" id="UP000051952">
    <property type="component" value="Unassembled WGS sequence"/>
</dbReference>
<proteinExistence type="predicted"/>